<dbReference type="PANTHER" id="PTHR37423">
    <property type="entry name" value="SOLUBLE LYTIC MUREIN TRANSGLYCOSYLASE-RELATED"/>
    <property type="match status" value="1"/>
</dbReference>
<reference evidence="5" key="1">
    <citation type="submission" date="2015-11" db="EMBL/GenBank/DDBJ databases">
        <authorList>
            <person name="Anvar S.Y."/>
        </authorList>
    </citation>
    <scope>NUCLEOTIDE SEQUENCE [LARGE SCALE GENOMIC DNA]</scope>
</reference>
<dbReference type="InterPro" id="IPR000189">
    <property type="entry name" value="Transglyc_AS"/>
</dbReference>
<accession>A0A0S4PXX0</accession>
<dbReference type="SMART" id="SM00257">
    <property type="entry name" value="LysM"/>
    <property type="match status" value="2"/>
</dbReference>
<dbReference type="AlphaFoldDB" id="A0A0S4PXX0"/>
<dbReference type="Pfam" id="PF01476">
    <property type="entry name" value="LysM"/>
    <property type="match status" value="1"/>
</dbReference>
<dbReference type="GO" id="GO:0008933">
    <property type="term" value="F:peptidoglycan lytic transglycosylase activity"/>
    <property type="evidence" value="ECO:0007669"/>
    <property type="project" value="InterPro"/>
</dbReference>
<evidence type="ECO:0000259" key="3">
    <source>
        <dbReference type="PROSITE" id="PS51782"/>
    </source>
</evidence>
<evidence type="ECO:0000256" key="2">
    <source>
        <dbReference type="SAM" id="Phobius"/>
    </source>
</evidence>
<dbReference type="RefSeq" id="WP_231944781.1">
    <property type="nucleotide sequence ID" value="NZ_CAJTQN010000001.1"/>
</dbReference>
<dbReference type="InterPro" id="IPR008258">
    <property type="entry name" value="Transglycosylase_SLT_dom_1"/>
</dbReference>
<dbReference type="GeneID" id="78152088"/>
<evidence type="ECO:0000313" key="4">
    <source>
        <dbReference type="EMBL" id="CUU40860.1"/>
    </source>
</evidence>
<dbReference type="CDD" id="cd16894">
    <property type="entry name" value="MltD-like"/>
    <property type="match status" value="1"/>
</dbReference>
<sequence>MTLGYEKNTQKEDMMLKKYTKYIIFVLMVCGTLNLWGNEGEFYALNHNKKANNVLNAFGVHTAFIGNVADSERAQRIQDKWQYFLKQFEHSYEFIPTLKNMMAKEEIPQEFLFLAMTESAFAPTAKSSKKAIGIWQIMPATGKSLGLEINSYIDERKDPIRSTEAAIKYLKYLYDATGEWYLAAMAYNCGLGRLKRGIEEAGGDMRIETLLNEEAQYIPAETRNYIRTILAMSLLFNDVDFLKAQNADYLLNRGATDSIASVSVKGGVSLNAIAQSAKMPLDELKKYNRHFVKSTLPNNNRRYNVYLPYDKLRNFKKHFGGKSYASTDSISITHIVQKGENLSVIAQMYNVSIQDIKALNGIEGAQINIHQKLSIPKSQGKPTTIADSR</sequence>
<dbReference type="SUPFAM" id="SSF53955">
    <property type="entry name" value="Lysozyme-like"/>
    <property type="match status" value="1"/>
</dbReference>
<dbReference type="InterPro" id="IPR036779">
    <property type="entry name" value="LysM_dom_sf"/>
</dbReference>
<keyword evidence="2" id="KW-1133">Transmembrane helix</keyword>
<dbReference type="Proteomes" id="UP000064525">
    <property type="component" value="Chromosome I"/>
</dbReference>
<dbReference type="CDD" id="cd00118">
    <property type="entry name" value="LysM"/>
    <property type="match status" value="1"/>
</dbReference>
<dbReference type="EMBL" id="LN907858">
    <property type="protein sequence ID" value="CUU40860.1"/>
    <property type="molecule type" value="Genomic_DNA"/>
</dbReference>
<feature type="domain" description="LysM" evidence="3">
    <location>
        <begin position="260"/>
        <end position="305"/>
    </location>
</feature>
<gene>
    <name evidence="4" type="ORF">BN2458_PEG1977</name>
</gene>
<dbReference type="Gene3D" id="3.10.350.10">
    <property type="entry name" value="LysM domain"/>
    <property type="match status" value="1"/>
</dbReference>
<feature type="transmembrane region" description="Helical" evidence="2">
    <location>
        <begin position="20"/>
        <end position="37"/>
    </location>
</feature>
<dbReference type="InterPro" id="IPR023346">
    <property type="entry name" value="Lysozyme-like_dom_sf"/>
</dbReference>
<dbReference type="EC" id="3.2.1.-" evidence="4"/>
<feature type="domain" description="LysM" evidence="3">
    <location>
        <begin position="332"/>
        <end position="375"/>
    </location>
</feature>
<dbReference type="GO" id="GO:0016020">
    <property type="term" value="C:membrane"/>
    <property type="evidence" value="ECO:0007669"/>
    <property type="project" value="InterPro"/>
</dbReference>
<dbReference type="Gene3D" id="1.10.530.10">
    <property type="match status" value="1"/>
</dbReference>
<dbReference type="KEGG" id="hty:BN2458_PEG1977"/>
<dbReference type="SUPFAM" id="SSF54106">
    <property type="entry name" value="LysM domain"/>
    <property type="match status" value="1"/>
</dbReference>
<keyword evidence="2" id="KW-0812">Transmembrane</keyword>
<evidence type="ECO:0000256" key="1">
    <source>
        <dbReference type="ARBA" id="ARBA00007734"/>
    </source>
</evidence>
<dbReference type="InterPro" id="IPR018392">
    <property type="entry name" value="LysM"/>
</dbReference>
<keyword evidence="2" id="KW-0472">Membrane</keyword>
<keyword evidence="4" id="KW-0378">Hydrolase</keyword>
<dbReference type="Pfam" id="PF01464">
    <property type="entry name" value="SLT"/>
    <property type="match status" value="1"/>
</dbReference>
<dbReference type="GO" id="GO:0016798">
    <property type="term" value="F:hydrolase activity, acting on glycosyl bonds"/>
    <property type="evidence" value="ECO:0007669"/>
    <property type="project" value="UniProtKB-KW"/>
</dbReference>
<name>A0A0S4PXX0_9HELI</name>
<dbReference type="GO" id="GO:0000270">
    <property type="term" value="P:peptidoglycan metabolic process"/>
    <property type="evidence" value="ECO:0007669"/>
    <property type="project" value="InterPro"/>
</dbReference>
<proteinExistence type="inferred from homology"/>
<dbReference type="PANTHER" id="PTHR37423:SF2">
    <property type="entry name" value="MEMBRANE-BOUND LYTIC MUREIN TRANSGLYCOSYLASE C"/>
    <property type="match status" value="1"/>
</dbReference>
<protein>
    <submittedName>
        <fullName evidence="4">Membrane-bound lytic murein transglycosylase D</fullName>
        <ecNumber evidence="4">3.2.1.-</ecNumber>
    </submittedName>
</protein>
<organism evidence="4 5">
    <name type="scientific">Helicobacter typhlonius</name>
    <dbReference type="NCBI Taxonomy" id="76936"/>
    <lineage>
        <taxon>Bacteria</taxon>
        <taxon>Pseudomonadati</taxon>
        <taxon>Campylobacterota</taxon>
        <taxon>Epsilonproteobacteria</taxon>
        <taxon>Campylobacterales</taxon>
        <taxon>Helicobacteraceae</taxon>
        <taxon>Helicobacter</taxon>
    </lineage>
</organism>
<evidence type="ECO:0000313" key="5">
    <source>
        <dbReference type="Proteomes" id="UP000064525"/>
    </source>
</evidence>
<dbReference type="PATRIC" id="fig|76936.10.peg.1925"/>
<keyword evidence="4" id="KW-0326">Glycosidase</keyword>
<dbReference type="PROSITE" id="PS00922">
    <property type="entry name" value="TRANSGLYCOSYLASE"/>
    <property type="match status" value="1"/>
</dbReference>
<dbReference type="PROSITE" id="PS51782">
    <property type="entry name" value="LYSM"/>
    <property type="match status" value="2"/>
</dbReference>
<comment type="similarity">
    <text evidence="1">Belongs to the transglycosylase Slt family.</text>
</comment>